<evidence type="ECO:0000313" key="2">
    <source>
        <dbReference type="EMBL" id="VUZ99316.1"/>
    </source>
</evidence>
<dbReference type="VEuPathDB" id="PlasmoDB:PVW1_000015500"/>
<feature type="compositionally biased region" description="Basic and acidic residues" evidence="1">
    <location>
        <begin position="259"/>
        <end position="270"/>
    </location>
</feature>
<feature type="region of interest" description="Disordered" evidence="1">
    <location>
        <begin position="259"/>
        <end position="278"/>
    </location>
</feature>
<name>A0A565A553_PLAVI</name>
<dbReference type="VEuPathDB" id="PlasmoDB:PVP01_0000310"/>
<evidence type="ECO:0000256" key="1">
    <source>
        <dbReference type="SAM" id="MobiDB-lite"/>
    </source>
</evidence>
<dbReference type="InterPro" id="IPR008780">
    <property type="entry name" value="Plasmodium_Vir"/>
</dbReference>
<dbReference type="VEuPathDB" id="PlasmoDB:PVPAM_130008400"/>
<accession>A0A565A553</accession>
<gene>
    <name evidence="2" type="ORF">PVP01_0000310</name>
</gene>
<reference evidence="2" key="1">
    <citation type="submission" date="2016-07" db="EMBL/GenBank/DDBJ databases">
        <authorList>
            <consortium name="Pathogen Informatics"/>
        </authorList>
    </citation>
    <scope>NUCLEOTIDE SEQUENCE</scope>
</reference>
<sequence>MKQCEEDFRSLKSHTYYKIFHSYDNVDTSNCICEQLKSVLSSNKDINPFCCKLSKNVAHVYRASRDSSGSNELCTYLNYWLYDALIKNDFLDNTENLCKSKVIKELTGLWNNFYNNNKCELEQYDMNVTDFNRLKVLYDYSQNYLGIRVNLDDYETKECKNLYCSYINKVNDVYNDVSGSCSPTNVKPYCSLFQKISNSMNPNSLFSEFNCSISDVDKSLAEEKHIFRKELTSPVFSNRRGSMQLSGTEDALRDPYKDLTMEPSESHHENPPGSNPQKIGLSLLGMSLPTLILIYKFTPGGNLIRKLIRNKSGSTFNSDDISSGNWLPLGPEYQNDVLQNKRFEILYQAMKKN</sequence>
<proteinExistence type="predicted"/>
<dbReference type="Pfam" id="PF05795">
    <property type="entry name" value="Plasmodium_Vir"/>
    <property type="match status" value="1"/>
</dbReference>
<organism evidence="2">
    <name type="scientific">Plasmodium vivax</name>
    <name type="common">malaria parasite P. vivax</name>
    <dbReference type="NCBI Taxonomy" id="5855"/>
    <lineage>
        <taxon>Eukaryota</taxon>
        <taxon>Sar</taxon>
        <taxon>Alveolata</taxon>
        <taxon>Apicomplexa</taxon>
        <taxon>Aconoidasida</taxon>
        <taxon>Haemosporida</taxon>
        <taxon>Plasmodiidae</taxon>
        <taxon>Plasmodium</taxon>
        <taxon>Plasmodium (Plasmodium)</taxon>
    </lineage>
</organism>
<dbReference type="EMBL" id="FLZR02000001">
    <property type="protein sequence ID" value="VUZ99316.1"/>
    <property type="molecule type" value="Genomic_DNA"/>
</dbReference>
<dbReference type="Proteomes" id="UP000220605">
    <property type="component" value="Unassembled WGS sequence"/>
</dbReference>
<dbReference type="AlphaFoldDB" id="A0A565A553"/>
<protein>
    <submittedName>
        <fullName evidence="2">VIR protein</fullName>
    </submittedName>
</protein>
<dbReference type="OrthoDB" id="384321at2759"/>